<keyword evidence="2" id="KW-1003">Cell membrane</keyword>
<keyword evidence="3 6" id="KW-0812">Transmembrane</keyword>
<feature type="transmembrane region" description="Helical" evidence="6">
    <location>
        <begin position="742"/>
        <end position="764"/>
    </location>
</feature>
<name>A0A4Q7N3F2_9BACT</name>
<dbReference type="PANTHER" id="PTHR30294:SF29">
    <property type="entry name" value="MULTIDRUG ABC TRANSPORTER PERMEASE YBHS-RELATED"/>
    <property type="match status" value="1"/>
</dbReference>
<dbReference type="Proteomes" id="UP000293874">
    <property type="component" value="Unassembled WGS sequence"/>
</dbReference>
<accession>A0A4Q7N3F2</accession>
<dbReference type="Pfam" id="PF12679">
    <property type="entry name" value="ABC2_membrane_2"/>
    <property type="match status" value="1"/>
</dbReference>
<dbReference type="RefSeq" id="WP_130539441.1">
    <property type="nucleotide sequence ID" value="NZ_CP042431.1"/>
</dbReference>
<evidence type="ECO:0000313" key="9">
    <source>
        <dbReference type="Proteomes" id="UP000293874"/>
    </source>
</evidence>
<protein>
    <submittedName>
        <fullName evidence="8">ABC-2 type transport system permease protein</fullName>
    </submittedName>
</protein>
<dbReference type="Pfam" id="PF09822">
    <property type="entry name" value="ABC_transp_aux"/>
    <property type="match status" value="1"/>
</dbReference>
<keyword evidence="9" id="KW-1185">Reference proteome</keyword>
<feature type="transmembrane region" description="Helical" evidence="6">
    <location>
        <begin position="233"/>
        <end position="251"/>
    </location>
</feature>
<comment type="subcellular location">
    <subcellularLocation>
        <location evidence="1">Cell membrane</location>
        <topology evidence="1">Multi-pass membrane protein</topology>
    </subcellularLocation>
</comment>
<gene>
    <name evidence="8" type="ORF">EV199_0885</name>
</gene>
<feature type="transmembrane region" description="Helical" evidence="6">
    <location>
        <begin position="76"/>
        <end position="93"/>
    </location>
</feature>
<dbReference type="EMBL" id="SGXA01000001">
    <property type="protein sequence ID" value="RZS75028.1"/>
    <property type="molecule type" value="Genomic_DNA"/>
</dbReference>
<dbReference type="GO" id="GO:0005886">
    <property type="term" value="C:plasma membrane"/>
    <property type="evidence" value="ECO:0007669"/>
    <property type="project" value="UniProtKB-SubCell"/>
</dbReference>
<evidence type="ECO:0000256" key="2">
    <source>
        <dbReference type="ARBA" id="ARBA00022475"/>
    </source>
</evidence>
<evidence type="ECO:0000256" key="1">
    <source>
        <dbReference type="ARBA" id="ARBA00004651"/>
    </source>
</evidence>
<evidence type="ECO:0000313" key="8">
    <source>
        <dbReference type="EMBL" id="RZS75028.1"/>
    </source>
</evidence>
<dbReference type="InterPro" id="IPR051449">
    <property type="entry name" value="ABC-2_transporter_component"/>
</dbReference>
<evidence type="ECO:0000259" key="7">
    <source>
        <dbReference type="Pfam" id="PF09822"/>
    </source>
</evidence>
<proteinExistence type="predicted"/>
<evidence type="ECO:0000256" key="3">
    <source>
        <dbReference type="ARBA" id="ARBA00022692"/>
    </source>
</evidence>
<reference evidence="8 9" key="1">
    <citation type="submission" date="2019-02" db="EMBL/GenBank/DDBJ databases">
        <title>Genomic Encyclopedia of Type Strains, Phase IV (KMG-IV): sequencing the most valuable type-strain genomes for metagenomic binning, comparative biology and taxonomic classification.</title>
        <authorList>
            <person name="Goeker M."/>
        </authorList>
    </citation>
    <scope>NUCLEOTIDE SEQUENCE [LARGE SCALE GENOMIC DNA]</scope>
    <source>
        <strain evidence="8 9">DSM 18116</strain>
    </source>
</reference>
<organism evidence="8 9">
    <name type="scientific">Pseudobacter ginsenosidimutans</name>
    <dbReference type="NCBI Taxonomy" id="661488"/>
    <lineage>
        <taxon>Bacteria</taxon>
        <taxon>Pseudomonadati</taxon>
        <taxon>Bacteroidota</taxon>
        <taxon>Chitinophagia</taxon>
        <taxon>Chitinophagales</taxon>
        <taxon>Chitinophagaceae</taxon>
        <taxon>Pseudobacter</taxon>
    </lineage>
</organism>
<keyword evidence="4 6" id="KW-1133">Transmembrane helix</keyword>
<evidence type="ECO:0000256" key="6">
    <source>
        <dbReference type="SAM" id="Phobius"/>
    </source>
</evidence>
<dbReference type="GO" id="GO:0140359">
    <property type="term" value="F:ABC-type transporter activity"/>
    <property type="evidence" value="ECO:0007669"/>
    <property type="project" value="InterPro"/>
</dbReference>
<dbReference type="PANTHER" id="PTHR30294">
    <property type="entry name" value="MEMBRANE COMPONENT OF ABC TRANSPORTER YHHJ-RELATED"/>
    <property type="match status" value="1"/>
</dbReference>
<feature type="domain" description="ABC-type uncharacterised transport system" evidence="7">
    <location>
        <begin position="457"/>
        <end position="700"/>
    </location>
</feature>
<feature type="transmembrane region" description="Helical" evidence="6">
    <location>
        <begin position="149"/>
        <end position="169"/>
    </location>
</feature>
<keyword evidence="5 6" id="KW-0472">Membrane</keyword>
<feature type="transmembrane region" description="Helical" evidence="6">
    <location>
        <begin position="20"/>
        <end position="41"/>
    </location>
</feature>
<dbReference type="InterPro" id="IPR019196">
    <property type="entry name" value="ABC_transp_unknown"/>
</dbReference>
<evidence type="ECO:0000256" key="5">
    <source>
        <dbReference type="ARBA" id="ARBA00023136"/>
    </source>
</evidence>
<comment type="caution">
    <text evidence="8">The sequence shown here is derived from an EMBL/GenBank/DDBJ whole genome shotgun (WGS) entry which is preliminary data.</text>
</comment>
<sequence length="769" mass="86969">MTIILKIARAELRSLFYSPVAWIIIVVFFTVSAAFFAGQLMDVSRVQQLKLENEQGWTGFQGALSLNLFTNTIRQVLQYFFMFIPLLTMGSISRELSSGTMKLLSASPVRIREIILGKFTGLVLFGLVLLSAIAMLLFTGYFSIQDAEFAWYLSVLLGLFLLSATYMAIGLFLSSITSYQIVAALATFMTFVLLNMVGNIGQQYDLIRDITWFLSITGRTEQMLEGLITTRDVLYFVLIIALFLGLSMLAMKRRQESKSWLSFLHLNLGLIVIVLTLGYFSSRPAYTGYWDVTRNELNTIDTATRNILKELDGSPVTVTLYTNLLGEGTQAGLPVSRNAYMSGMWDRYIRFYPNIDFKYQYYYDIKKEDSSFLQSYPGKNIHQIAAQMARLYKVDTQDFKKPGEIDQLADFSEEPYRLIMELEYKGEKSFLRINGGSWPAEPNLSASVRRLLKDNMPKVLFTTGHYERSPWRNGEREYGKHTNLKMVESAMINIGMEADTISLRSNEIPEQTAILAIPDPKSVLEADEQKKILAYLEKGGNAIFYAEPGKQQLLNPLLQYLGVHIDKGILVKPGLHRSPALFDAYLNKTGNYMAREAYMQVFQQTGQNPAGAFFTGVNNISYRDTNGFKVEPIITLPGNDNIWIENGLFVADSAAPVFAFEEGDNRKEEYVLGVRLSRKLNHKEQRIVVVADADFMSAANNSGHSIGLGLYSWLVYNRYPVYTSVKQARDTRLTIGAGTGKAIWYLYVYILPGLLLLAGILIIVRRKRK</sequence>
<feature type="transmembrane region" description="Helical" evidence="6">
    <location>
        <begin position="263"/>
        <end position="280"/>
    </location>
</feature>
<feature type="transmembrane region" description="Helical" evidence="6">
    <location>
        <begin position="181"/>
        <end position="201"/>
    </location>
</feature>
<evidence type="ECO:0000256" key="4">
    <source>
        <dbReference type="ARBA" id="ARBA00022989"/>
    </source>
</evidence>
<dbReference type="AlphaFoldDB" id="A0A4Q7N3F2"/>
<dbReference type="OrthoDB" id="9794512at2"/>
<feature type="transmembrane region" description="Helical" evidence="6">
    <location>
        <begin position="114"/>
        <end position="137"/>
    </location>
</feature>